<dbReference type="OrthoDB" id="2664909at2759"/>
<dbReference type="SMART" id="SM00028">
    <property type="entry name" value="TPR"/>
    <property type="match status" value="3"/>
</dbReference>
<dbReference type="InterPro" id="IPR019734">
    <property type="entry name" value="TPR_rpt"/>
</dbReference>
<dbReference type="InterPro" id="IPR011990">
    <property type="entry name" value="TPR-like_helical_dom_sf"/>
</dbReference>
<keyword evidence="8" id="KW-1185">Reference proteome</keyword>
<dbReference type="InterPro" id="IPR001680">
    <property type="entry name" value="WD40_rpt"/>
</dbReference>
<dbReference type="Proteomes" id="UP000719766">
    <property type="component" value="Unassembled WGS sequence"/>
</dbReference>
<evidence type="ECO:0000256" key="1">
    <source>
        <dbReference type="ARBA" id="ARBA00022574"/>
    </source>
</evidence>
<dbReference type="PANTHER" id="PTHR10622">
    <property type="entry name" value="HET DOMAIN-CONTAINING PROTEIN"/>
    <property type="match status" value="1"/>
</dbReference>
<evidence type="ECO:0000256" key="4">
    <source>
        <dbReference type="SAM" id="MobiDB-lite"/>
    </source>
</evidence>
<dbReference type="InterPro" id="IPR020472">
    <property type="entry name" value="WD40_PAC1"/>
</dbReference>
<dbReference type="EMBL" id="JABBWE010000010">
    <property type="protein sequence ID" value="KAG1799729.1"/>
    <property type="molecule type" value="Genomic_DNA"/>
</dbReference>
<dbReference type="InterPro" id="IPR015943">
    <property type="entry name" value="WD40/YVTN_repeat-like_dom_sf"/>
</dbReference>
<evidence type="ECO:0000259" key="5">
    <source>
        <dbReference type="Pfam" id="PF06985"/>
    </source>
</evidence>
<dbReference type="Pfam" id="PF08662">
    <property type="entry name" value="eIF2A"/>
    <property type="match status" value="1"/>
</dbReference>
<feature type="repeat" description="WD" evidence="3">
    <location>
        <begin position="226"/>
        <end position="267"/>
    </location>
</feature>
<dbReference type="InterPro" id="IPR010730">
    <property type="entry name" value="HET"/>
</dbReference>
<dbReference type="InterPro" id="IPR019775">
    <property type="entry name" value="WD40_repeat_CS"/>
</dbReference>
<gene>
    <name evidence="7" type="ORF">HD556DRAFT_1525032</name>
</gene>
<organism evidence="7 8">
    <name type="scientific">Suillus plorans</name>
    <dbReference type="NCBI Taxonomy" id="116603"/>
    <lineage>
        <taxon>Eukaryota</taxon>
        <taxon>Fungi</taxon>
        <taxon>Dikarya</taxon>
        <taxon>Basidiomycota</taxon>
        <taxon>Agaricomycotina</taxon>
        <taxon>Agaricomycetes</taxon>
        <taxon>Agaricomycetidae</taxon>
        <taxon>Boletales</taxon>
        <taxon>Suillineae</taxon>
        <taxon>Suillaceae</taxon>
        <taxon>Suillus</taxon>
    </lineage>
</organism>
<keyword evidence="2" id="KW-0677">Repeat</keyword>
<dbReference type="PRINTS" id="PR00320">
    <property type="entry name" value="GPROTEINBRPT"/>
</dbReference>
<dbReference type="PANTHER" id="PTHR10622:SF10">
    <property type="entry name" value="HET DOMAIN-CONTAINING PROTEIN"/>
    <property type="match status" value="1"/>
</dbReference>
<reference evidence="7" key="1">
    <citation type="journal article" date="2020" name="New Phytol.">
        <title>Comparative genomics reveals dynamic genome evolution in host specialist ectomycorrhizal fungi.</title>
        <authorList>
            <person name="Lofgren L.A."/>
            <person name="Nguyen N.H."/>
            <person name="Vilgalys R."/>
            <person name="Ruytinx J."/>
            <person name="Liao H.L."/>
            <person name="Branco S."/>
            <person name="Kuo A."/>
            <person name="LaButti K."/>
            <person name="Lipzen A."/>
            <person name="Andreopoulos W."/>
            <person name="Pangilinan J."/>
            <person name="Riley R."/>
            <person name="Hundley H."/>
            <person name="Na H."/>
            <person name="Barry K."/>
            <person name="Grigoriev I.V."/>
            <person name="Stajich J.E."/>
            <person name="Kennedy P.G."/>
        </authorList>
    </citation>
    <scope>NUCLEOTIDE SEQUENCE</scope>
    <source>
        <strain evidence="7">S12</strain>
    </source>
</reference>
<feature type="domain" description="Translation initiation factor beta propellor-like" evidence="6">
    <location>
        <begin position="145"/>
        <end position="203"/>
    </location>
</feature>
<dbReference type="AlphaFoldDB" id="A0A9P7DP81"/>
<evidence type="ECO:0000256" key="3">
    <source>
        <dbReference type="PROSITE-ProRule" id="PRU00221"/>
    </source>
</evidence>
<dbReference type="Pfam" id="PF06985">
    <property type="entry name" value="HET"/>
    <property type="match status" value="1"/>
</dbReference>
<dbReference type="CDD" id="cd00200">
    <property type="entry name" value="WD40"/>
    <property type="match status" value="1"/>
</dbReference>
<dbReference type="PROSITE" id="PS50294">
    <property type="entry name" value="WD_REPEATS_REGION"/>
    <property type="match status" value="3"/>
</dbReference>
<dbReference type="PROSITE" id="PS00678">
    <property type="entry name" value="WD_REPEATS_1"/>
    <property type="match status" value="2"/>
</dbReference>
<feature type="repeat" description="WD" evidence="3">
    <location>
        <begin position="55"/>
        <end position="96"/>
    </location>
</feature>
<protein>
    <recommendedName>
        <fullName evidence="9">Heterokaryon incompatibility domain-containing protein</fullName>
    </recommendedName>
</protein>
<feature type="repeat" description="WD" evidence="3">
    <location>
        <begin position="14"/>
        <end position="55"/>
    </location>
</feature>
<feature type="region of interest" description="Disordered" evidence="4">
    <location>
        <begin position="1136"/>
        <end position="1165"/>
    </location>
</feature>
<dbReference type="InterPro" id="IPR013979">
    <property type="entry name" value="TIF_beta_prop-like"/>
</dbReference>
<dbReference type="Gene3D" id="2.130.10.10">
    <property type="entry name" value="YVTN repeat-like/Quinoprotein amine dehydrogenase"/>
    <property type="match status" value="3"/>
</dbReference>
<keyword evidence="1 3" id="KW-0853">WD repeat</keyword>
<dbReference type="Gene3D" id="1.25.40.10">
    <property type="entry name" value="Tetratricopeptide repeat domain"/>
    <property type="match status" value="2"/>
</dbReference>
<evidence type="ECO:0000256" key="2">
    <source>
        <dbReference type="ARBA" id="ARBA00022737"/>
    </source>
</evidence>
<name>A0A9P7DP81_9AGAM</name>
<dbReference type="RefSeq" id="XP_041163952.1">
    <property type="nucleotide sequence ID" value="XM_041309246.1"/>
</dbReference>
<sequence length="1229" mass="137768">MSRPIQITTPLREFKSHEEAVRAVAVFPDQRRMVTASEDMTLHLWDLKTGVVLKKRWHHNGVGRLAVSRDGQLIASGDEGGEVMVWHGETSELLTQPINAHSESIFSLDFIPDGTVLATGSWDGMTKLWDTETWQQQGDPIRCDNAVNCIRYSPSGQLLAIATRNNVEIYNPSSRECVASFKAHTSWNSSLAWTPDGTRLLTSGGNADPTVREWDALSWQQVGIPWTGHTSYIHAIAVNPAGTLVASASDDNYVRLWRLSDRRTIATFNHKSPAACVTFSIDGKHILSGGCDNMISEWILTIMTARIACLDGDLSTAEKLLTQDINTDAYNHTSYAHRSFVLSRQHDCDHALQDAIRSISIQPSLIGYISKGIALCGTGHIQGARAAFDIASTYTHQDSETIHFLLLIKAIALFSADQHEEANLLLKELTTGCPNTDTRACLVVQAYLRVQLGTKALNDTRYNEAADHFTAAINFDAFSSKSDIHEIYEDLVVLFGWNLKSLWLTAHQKCCHALLRAGKLQDAVKSYQHMMFSSDKYTKADCLDWSNGKSGVLMSRRLHFSPALHSAFTEECGTLCSTNGDAALAASKYDKAIDLYSAAIDLDSASDVIFAKRSKAKLSRMLWEDALLDALKVIELNSSSPIGYQLTHAALHGAQRYDEAIEAFKIMLSKLDNSSEAEIRDLRQQYVCPSEVEEAIQRAIWIELEYTPLRLLNTSTGLLCDRAAQINAFKTSPEYKGFLSSTTKHSDLRTECIKDVVATYFRCILLSHRWDETEALLHDIQDKDVRELNGLGGIVKLQSFCKVARDAGYYWAWMDTCCIDKKSNTELQESINSMFIWYHHSALTIVYLSDVPPSSKSGALAKSEWNRRGWTFQEFLASKVILFYQKDWSLYLNDRSSNHKESPAIMKELTDATGIDARALTYFCPGMSDARQRLQWASMRVTTRQEDIAYSLFGIFKVRLPVDYGENKEFALGRLLQDIVAQSGDITALNWVGQSSEFNSCLPADISSYNTPPHTLPSLSEDQIQTAISSLRKNPVVEGLASTLYDRLDDTSAARFANRRLHLPCITFRVTDISLSYGLSQETRYEVKADGLHDLLITTQEPIVQFSRTRPTQQTFVLVRPWDRYHLLELPDVANVPEVGDDTESEEDYWTPPSSPSDESPSRSLEMVDLASPELRLLVRLGRPFSAFLLARQRGREYKRVASDRDIIAQVKDVASVRDLMDIRTIEIL</sequence>
<feature type="repeat" description="WD" evidence="3">
    <location>
        <begin position="98"/>
        <end position="133"/>
    </location>
</feature>
<feature type="domain" description="Heterokaryon incompatibility" evidence="5">
    <location>
        <begin position="766"/>
        <end position="853"/>
    </location>
</feature>
<evidence type="ECO:0000259" key="6">
    <source>
        <dbReference type="Pfam" id="PF08662"/>
    </source>
</evidence>
<accession>A0A9P7DP81</accession>
<dbReference type="Pfam" id="PF00400">
    <property type="entry name" value="WD40"/>
    <property type="match status" value="5"/>
</dbReference>
<dbReference type="SUPFAM" id="SSF50978">
    <property type="entry name" value="WD40 repeat-like"/>
    <property type="match status" value="1"/>
</dbReference>
<dbReference type="GeneID" id="64603010"/>
<dbReference type="InterPro" id="IPR036322">
    <property type="entry name" value="WD40_repeat_dom_sf"/>
</dbReference>
<comment type="caution">
    <text evidence="7">The sequence shown here is derived from an EMBL/GenBank/DDBJ whole genome shotgun (WGS) entry which is preliminary data.</text>
</comment>
<evidence type="ECO:0000313" key="7">
    <source>
        <dbReference type="EMBL" id="KAG1799729.1"/>
    </source>
</evidence>
<evidence type="ECO:0008006" key="9">
    <source>
        <dbReference type="Google" id="ProtNLM"/>
    </source>
</evidence>
<feature type="repeat" description="WD" evidence="3">
    <location>
        <begin position="267"/>
        <end position="298"/>
    </location>
</feature>
<proteinExistence type="predicted"/>
<feature type="compositionally biased region" description="Acidic residues" evidence="4">
    <location>
        <begin position="1139"/>
        <end position="1149"/>
    </location>
</feature>
<dbReference type="SMART" id="SM00320">
    <property type="entry name" value="WD40"/>
    <property type="match status" value="7"/>
</dbReference>
<dbReference type="PROSITE" id="PS50082">
    <property type="entry name" value="WD_REPEATS_2"/>
    <property type="match status" value="5"/>
</dbReference>
<evidence type="ECO:0000313" key="8">
    <source>
        <dbReference type="Proteomes" id="UP000719766"/>
    </source>
</evidence>
<dbReference type="SUPFAM" id="SSF48452">
    <property type="entry name" value="TPR-like"/>
    <property type="match status" value="2"/>
</dbReference>